<protein>
    <recommendedName>
        <fullName evidence="1">DUF5889 domain-containing protein</fullName>
    </recommendedName>
</protein>
<dbReference type="Pfam" id="PF19237">
    <property type="entry name" value="DUF5889"/>
    <property type="match status" value="1"/>
</dbReference>
<feature type="domain" description="DUF5889" evidence="1">
    <location>
        <begin position="219"/>
        <end position="333"/>
    </location>
</feature>
<organism evidence="2">
    <name type="scientific">Borely moumouvirus</name>
    <dbReference type="NCBI Taxonomy" id="2712067"/>
    <lineage>
        <taxon>Viruses</taxon>
        <taxon>Varidnaviria</taxon>
        <taxon>Bamfordvirae</taxon>
        <taxon>Nucleocytoviricota</taxon>
        <taxon>Megaviricetes</taxon>
        <taxon>Imitervirales</taxon>
        <taxon>Mimiviridae</taxon>
        <taxon>Megamimivirinae</taxon>
        <taxon>Moumouvirus</taxon>
    </lineage>
</organism>
<dbReference type="EMBL" id="MN175499">
    <property type="protein sequence ID" value="QID05744.1"/>
    <property type="molecule type" value="Genomic_DNA"/>
</dbReference>
<evidence type="ECO:0000313" key="2">
    <source>
        <dbReference type="EMBL" id="QID05744.1"/>
    </source>
</evidence>
<evidence type="ECO:0000259" key="1">
    <source>
        <dbReference type="Pfam" id="PF19237"/>
    </source>
</evidence>
<sequence length="392" mass="47397">MYLKNKNRKKTKKQIQLKNLISDEKNYVFPKDAKEEDVRYKYEKLSSYFRFKIGKCKTKINKYELLKNQTIDFLAKISDFYHYMFKPNDNFKALCWKDLLDTSYLNKKIIYDDIYDNLYLGGGLIEKFNGYYNCITVVNKRKIYYEKKLKLVENNFRKYKSENNIIDEFDKKTGPRIIKYSTGTKQLSSGEKKVTNCLDKIKDLCYFVGYKWNCCRNKNVLQYDFFCLKVVKKRLYFFNIEFDGGQHFRSNKLYDFQNTHRNDILKQYYMAKMNIHMLRLNDYLNINKEINNFIEKITTGNEYVIQNPIQPIPELFDNTNVHTGLKYFHAFYDDFCSTGKLPKITYENIKRESHIDIKIPKIDKYYDIRPEYMKQNTKNVYKPRAKNDVIRL</sequence>
<proteinExistence type="predicted"/>
<name>A0A6G6AA84_9VIRU</name>
<dbReference type="InterPro" id="IPR045373">
    <property type="entry name" value="DUF5889"/>
</dbReference>
<reference evidence="2" key="1">
    <citation type="submission" date="2019-07" db="EMBL/GenBank/DDBJ databases">
        <title>The discovery of a new lineage B mimivirus raises questions about particles surface fibrils.</title>
        <authorList>
            <person name="Silva L.K.S."/>
            <person name="Rodrigues R.A.L."/>
            <person name="Andrade A.C.S.P."/>
            <person name="Hikida H."/>
            <person name="Andreani J."/>
            <person name="Levasseur A."/>
            <person name="La Scola B."/>
            <person name="Abrahao J.S."/>
        </authorList>
    </citation>
    <scope>NUCLEOTIDE SEQUENCE</scope>
    <source>
        <strain evidence="2">B60</strain>
    </source>
</reference>
<accession>A0A6G6AA84</accession>